<protein>
    <submittedName>
        <fullName evidence="2">Helix-turn-helix domain-containing protein</fullName>
    </submittedName>
</protein>
<name>A0ABV4ZRJ1_9ACTN</name>
<feature type="domain" description="HTH cro/C1-type" evidence="1">
    <location>
        <begin position="17"/>
        <end position="74"/>
    </location>
</feature>
<gene>
    <name evidence="2" type="ORF">ACE11A_20580</name>
</gene>
<keyword evidence="3" id="KW-1185">Reference proteome</keyword>
<comment type="caution">
    <text evidence="2">The sequence shown here is derived from an EMBL/GenBank/DDBJ whole genome shotgun (WGS) entry which is preliminary data.</text>
</comment>
<accession>A0ABV4ZRJ1</accession>
<dbReference type="Pfam" id="PF19054">
    <property type="entry name" value="DUF5753"/>
    <property type="match status" value="1"/>
</dbReference>
<dbReference type="SMART" id="SM00530">
    <property type="entry name" value="HTH_XRE"/>
    <property type="match status" value="1"/>
</dbReference>
<evidence type="ECO:0000313" key="2">
    <source>
        <dbReference type="EMBL" id="MFB4196742.1"/>
    </source>
</evidence>
<dbReference type="Proteomes" id="UP001577267">
    <property type="component" value="Unassembled WGS sequence"/>
</dbReference>
<dbReference type="InterPro" id="IPR043917">
    <property type="entry name" value="DUF5753"/>
</dbReference>
<evidence type="ECO:0000259" key="1">
    <source>
        <dbReference type="PROSITE" id="PS50943"/>
    </source>
</evidence>
<dbReference type="Gene3D" id="1.10.260.40">
    <property type="entry name" value="lambda repressor-like DNA-binding domains"/>
    <property type="match status" value="1"/>
</dbReference>
<dbReference type="EMBL" id="JBHGBT010000021">
    <property type="protein sequence ID" value="MFB4196742.1"/>
    <property type="molecule type" value="Genomic_DNA"/>
</dbReference>
<organism evidence="2 3">
    <name type="scientific">Streptomyces carpaticus</name>
    <dbReference type="NCBI Taxonomy" id="285558"/>
    <lineage>
        <taxon>Bacteria</taxon>
        <taxon>Bacillati</taxon>
        <taxon>Actinomycetota</taxon>
        <taxon>Actinomycetes</taxon>
        <taxon>Kitasatosporales</taxon>
        <taxon>Streptomycetaceae</taxon>
        <taxon>Streptomyces</taxon>
    </lineage>
</organism>
<dbReference type="RefSeq" id="WP_375064869.1">
    <property type="nucleotide sequence ID" value="NZ_JBHGBT010000021.1"/>
</dbReference>
<proteinExistence type="predicted"/>
<sequence>MELTDRGKRDARFGSRIRKLRTDRGLTLRALSEQLDGYAYSYLSRVERGIQPASRALVAALDAFYEAQGALSELHSLERDVQFARYSREYVRLERSARRIEVFTSSIIPGLLQTREYATDLFRTGLPAADREDVAAKVAARIERQAILDGEDPPYYWAVMDEAALMRPIAGSGMRAQLKRLLAACDRPRTEIQVLPWHQGLHPLLGGSLTLLTMSNGALWAHVESFSSGQTVGSDEDGEKVIEQRTRYDVARSMALSTRESAVLIRRYLEESE</sequence>
<dbReference type="InterPro" id="IPR010982">
    <property type="entry name" value="Lambda_DNA-bd_dom_sf"/>
</dbReference>
<dbReference type="SUPFAM" id="SSF47413">
    <property type="entry name" value="lambda repressor-like DNA-binding domains"/>
    <property type="match status" value="1"/>
</dbReference>
<dbReference type="Pfam" id="PF13560">
    <property type="entry name" value="HTH_31"/>
    <property type="match status" value="1"/>
</dbReference>
<dbReference type="InterPro" id="IPR001387">
    <property type="entry name" value="Cro/C1-type_HTH"/>
</dbReference>
<dbReference type="CDD" id="cd00093">
    <property type="entry name" value="HTH_XRE"/>
    <property type="match status" value="1"/>
</dbReference>
<dbReference type="PROSITE" id="PS50943">
    <property type="entry name" value="HTH_CROC1"/>
    <property type="match status" value="1"/>
</dbReference>
<evidence type="ECO:0000313" key="3">
    <source>
        <dbReference type="Proteomes" id="UP001577267"/>
    </source>
</evidence>
<reference evidence="2 3" key="1">
    <citation type="submission" date="2024-09" db="EMBL/GenBank/DDBJ databases">
        <title>Draft genome sequence of multifaceted antimicrobials producing Streptomyces sp. strain FH1.</title>
        <authorList>
            <person name="Hassan F."/>
            <person name="Ali H."/>
            <person name="Hassan N."/>
            <person name="Nawaz A."/>
        </authorList>
    </citation>
    <scope>NUCLEOTIDE SEQUENCE [LARGE SCALE GENOMIC DNA]</scope>
    <source>
        <strain evidence="2 3">FH1</strain>
    </source>
</reference>